<evidence type="ECO:0000256" key="5">
    <source>
        <dbReference type="ARBA" id="ARBA00039112"/>
    </source>
</evidence>
<dbReference type="CDD" id="cd02440">
    <property type="entry name" value="AdoMet_MTases"/>
    <property type="match status" value="1"/>
</dbReference>
<dbReference type="EC" id="2.1.1.244" evidence="5"/>
<comment type="catalytic activity">
    <reaction evidence="10">
        <text>N-terminal L-alanyl-L-prolyl-L-lysyl-[protein] + 3 S-adenosyl-L-methionine = N-terminal N,N,N-trimethyl-L-alanyl-L-prolyl-L-lysyl-[protein] + 3 S-adenosyl-L-homocysteine + 3 H(+)</text>
        <dbReference type="Rhea" id="RHEA:54712"/>
        <dbReference type="Rhea" id="RHEA-COMP:13785"/>
        <dbReference type="Rhea" id="RHEA-COMP:13971"/>
        <dbReference type="ChEBI" id="CHEBI:15378"/>
        <dbReference type="ChEBI" id="CHEBI:57856"/>
        <dbReference type="ChEBI" id="CHEBI:59789"/>
        <dbReference type="ChEBI" id="CHEBI:138057"/>
        <dbReference type="ChEBI" id="CHEBI:138315"/>
        <dbReference type="EC" id="2.1.1.244"/>
    </reaction>
</comment>
<evidence type="ECO:0000256" key="7">
    <source>
        <dbReference type="ARBA" id="ARBA00043129"/>
    </source>
</evidence>
<evidence type="ECO:0000256" key="6">
    <source>
        <dbReference type="ARBA" id="ARBA00039449"/>
    </source>
</evidence>
<keyword evidence="12" id="KW-1185">Reference proteome</keyword>
<dbReference type="PIRSF" id="PIRSF016958">
    <property type="entry name" value="DUF858_MeTrfase_lik"/>
    <property type="match status" value="1"/>
</dbReference>
<reference evidence="11" key="1">
    <citation type="submission" date="2017-08" db="EMBL/GenBank/DDBJ databases">
        <authorList>
            <person name="Polle J.E."/>
            <person name="Barry K."/>
            <person name="Cushman J."/>
            <person name="Schmutz J."/>
            <person name="Tran D."/>
            <person name="Hathwaick L.T."/>
            <person name="Yim W.C."/>
            <person name="Jenkins J."/>
            <person name="Mckie-Krisberg Z.M."/>
            <person name="Prochnik S."/>
            <person name="Lindquist E."/>
            <person name="Dockter R.B."/>
            <person name="Adam C."/>
            <person name="Molina H."/>
            <person name="Bunkerborg J."/>
            <person name="Jin E."/>
            <person name="Buchheim M."/>
            <person name="Magnuson J."/>
        </authorList>
    </citation>
    <scope>NUCLEOTIDE SEQUENCE</scope>
    <source>
        <strain evidence="11">CCAP 19/18</strain>
    </source>
</reference>
<dbReference type="Pfam" id="PF05891">
    <property type="entry name" value="Methyltransf_PK"/>
    <property type="match status" value="1"/>
</dbReference>
<keyword evidence="3" id="KW-0808">Transferase</keyword>
<keyword evidence="2" id="KW-0489">Methyltransferase</keyword>
<name>A0ABQ7GWG8_DUNSA</name>
<evidence type="ECO:0000313" key="12">
    <source>
        <dbReference type="Proteomes" id="UP000815325"/>
    </source>
</evidence>
<evidence type="ECO:0000256" key="2">
    <source>
        <dbReference type="ARBA" id="ARBA00022603"/>
    </source>
</evidence>
<dbReference type="InterPro" id="IPR008576">
    <property type="entry name" value="MeTrfase_NTM1"/>
</dbReference>
<comment type="catalytic activity">
    <reaction evidence="9">
        <text>N-terminal L-prolyl-L-prolyl-L-lysyl-[protein] + 2 S-adenosyl-L-methionine = N-terminal N,N-dimethyl-L-prolyl-L-prolyl-L-lysyl-[protein] + 2 S-adenosyl-L-homocysteine + 2 H(+)</text>
        <dbReference type="Rhea" id="RHEA:54736"/>
        <dbReference type="Rhea" id="RHEA-COMP:13787"/>
        <dbReference type="Rhea" id="RHEA-COMP:13974"/>
        <dbReference type="ChEBI" id="CHEBI:15378"/>
        <dbReference type="ChEBI" id="CHEBI:57856"/>
        <dbReference type="ChEBI" id="CHEBI:59789"/>
        <dbReference type="ChEBI" id="CHEBI:138059"/>
        <dbReference type="ChEBI" id="CHEBI:138318"/>
        <dbReference type="EC" id="2.1.1.244"/>
    </reaction>
</comment>
<comment type="similarity">
    <text evidence="1">Belongs to the methyltransferase superfamily. NTM1 family.</text>
</comment>
<evidence type="ECO:0000256" key="8">
    <source>
        <dbReference type="ARBA" id="ARBA00047306"/>
    </source>
</evidence>
<dbReference type="Proteomes" id="UP000815325">
    <property type="component" value="Unassembled WGS sequence"/>
</dbReference>
<sequence>MNMVASGPQNALACMQGGYGYVSDIDVRDSRQLLEKVLKPQIEEAAAGRRTLVALDCGAGVGRVAKELLLHIFQEVDLLEPSQHLLEAAEKDLKRNSKKLQSPPNHRAVNFYLNGLQNHVFEHQRYDTIWIQWCLLYLTDDDVVLLFNRCRSGLKPDGLIFVKENICRQGFIVDKEDSSLTRSNAYMQELFEKANMQLLYNVKQRQFPKELFEVRMYALRPR</sequence>
<evidence type="ECO:0000256" key="4">
    <source>
        <dbReference type="ARBA" id="ARBA00022691"/>
    </source>
</evidence>
<keyword evidence="4" id="KW-0949">S-adenosyl-L-methionine</keyword>
<dbReference type="SUPFAM" id="SSF53335">
    <property type="entry name" value="S-adenosyl-L-methionine-dependent methyltransferases"/>
    <property type="match status" value="1"/>
</dbReference>
<dbReference type="EMBL" id="MU069560">
    <property type="protein sequence ID" value="KAF5838956.1"/>
    <property type="molecule type" value="Genomic_DNA"/>
</dbReference>
<comment type="caution">
    <text evidence="11">The sequence shown here is derived from an EMBL/GenBank/DDBJ whole genome shotgun (WGS) entry which is preliminary data.</text>
</comment>
<protein>
    <recommendedName>
        <fullName evidence="6">Alpha N-terminal protein methyltransferase 1</fullName>
        <ecNumber evidence="5">2.1.1.244</ecNumber>
    </recommendedName>
    <alternativeName>
        <fullName evidence="7">X-Pro-Lys N-terminal protein methyltransferase 1</fullName>
    </alternativeName>
</protein>
<evidence type="ECO:0000256" key="1">
    <source>
        <dbReference type="ARBA" id="ARBA00009059"/>
    </source>
</evidence>
<evidence type="ECO:0000256" key="10">
    <source>
        <dbReference type="ARBA" id="ARBA00048167"/>
    </source>
</evidence>
<evidence type="ECO:0000256" key="9">
    <source>
        <dbReference type="ARBA" id="ARBA00047885"/>
    </source>
</evidence>
<comment type="catalytic activity">
    <reaction evidence="8">
        <text>N-terminal L-seryl-L-prolyl-L-lysyl-[protein] + 3 S-adenosyl-L-methionine = N-terminal N,N,N-trimethyl-L-seryl-L-prolyl-L-lysyl-[protein] + 3 S-adenosyl-L-homocysteine + 3 H(+)</text>
        <dbReference type="Rhea" id="RHEA:54724"/>
        <dbReference type="Rhea" id="RHEA-COMP:13789"/>
        <dbReference type="Rhea" id="RHEA-COMP:13973"/>
        <dbReference type="ChEBI" id="CHEBI:15378"/>
        <dbReference type="ChEBI" id="CHEBI:57856"/>
        <dbReference type="ChEBI" id="CHEBI:59789"/>
        <dbReference type="ChEBI" id="CHEBI:138061"/>
        <dbReference type="ChEBI" id="CHEBI:138317"/>
        <dbReference type="EC" id="2.1.1.244"/>
    </reaction>
</comment>
<evidence type="ECO:0000313" key="11">
    <source>
        <dbReference type="EMBL" id="KAF5838956.1"/>
    </source>
</evidence>
<dbReference type="InterPro" id="IPR029063">
    <property type="entry name" value="SAM-dependent_MTases_sf"/>
</dbReference>
<organism evidence="11 12">
    <name type="scientific">Dunaliella salina</name>
    <name type="common">Green alga</name>
    <name type="synonym">Protococcus salinus</name>
    <dbReference type="NCBI Taxonomy" id="3046"/>
    <lineage>
        <taxon>Eukaryota</taxon>
        <taxon>Viridiplantae</taxon>
        <taxon>Chlorophyta</taxon>
        <taxon>core chlorophytes</taxon>
        <taxon>Chlorophyceae</taxon>
        <taxon>CS clade</taxon>
        <taxon>Chlamydomonadales</taxon>
        <taxon>Dunaliellaceae</taxon>
        <taxon>Dunaliella</taxon>
    </lineage>
</organism>
<evidence type="ECO:0000256" key="3">
    <source>
        <dbReference type="ARBA" id="ARBA00022679"/>
    </source>
</evidence>
<dbReference type="PANTHER" id="PTHR12753:SF0">
    <property type="entry name" value="ALPHA N-TERMINAL PROTEIN METHYLTRANSFERASE 1"/>
    <property type="match status" value="1"/>
</dbReference>
<dbReference type="Gene3D" id="3.40.50.150">
    <property type="entry name" value="Vaccinia Virus protein VP39"/>
    <property type="match status" value="1"/>
</dbReference>
<gene>
    <name evidence="11" type="ORF">DUNSADRAFT_1901</name>
</gene>
<dbReference type="PANTHER" id="PTHR12753">
    <property type="entry name" value="AD-003 - RELATED"/>
    <property type="match status" value="1"/>
</dbReference>
<accession>A0ABQ7GWG8</accession>
<proteinExistence type="inferred from homology"/>